<keyword evidence="2" id="KW-1133">Transmembrane helix</keyword>
<evidence type="ECO:0000259" key="3">
    <source>
        <dbReference type="Pfam" id="PF20153"/>
    </source>
</evidence>
<keyword evidence="2" id="KW-0812">Transmembrane</keyword>
<reference evidence="4" key="1">
    <citation type="submission" date="2022-01" db="EMBL/GenBank/DDBJ databases">
        <title>Comparative genomics reveals a dynamic genome evolution in the ectomycorrhizal milk-cap (Lactarius) mushrooms.</title>
        <authorList>
            <consortium name="DOE Joint Genome Institute"/>
            <person name="Lebreton A."/>
            <person name="Tang N."/>
            <person name="Kuo A."/>
            <person name="LaButti K."/>
            <person name="Drula E."/>
            <person name="Barry K."/>
            <person name="Clum A."/>
            <person name="Lipzen A."/>
            <person name="Mousain D."/>
            <person name="Ng V."/>
            <person name="Wang R."/>
            <person name="Wang X."/>
            <person name="Dai Y."/>
            <person name="Henrissat B."/>
            <person name="Grigoriev I.V."/>
            <person name="Guerin-Laguette A."/>
            <person name="Yu F."/>
            <person name="Martin F.M."/>
        </authorList>
    </citation>
    <scope>NUCLEOTIDE SEQUENCE</scope>
    <source>
        <strain evidence="4">QP</strain>
    </source>
</reference>
<feature type="transmembrane region" description="Helical" evidence="2">
    <location>
        <begin position="129"/>
        <end position="151"/>
    </location>
</feature>
<evidence type="ECO:0000313" key="4">
    <source>
        <dbReference type="EMBL" id="KAH8982847.1"/>
    </source>
</evidence>
<dbReference type="Proteomes" id="UP001201163">
    <property type="component" value="Unassembled WGS sequence"/>
</dbReference>
<dbReference type="EMBL" id="JAKELL010000096">
    <property type="protein sequence ID" value="KAH8982847.1"/>
    <property type="molecule type" value="Genomic_DNA"/>
</dbReference>
<accession>A0AAD4L8T0</accession>
<feature type="region of interest" description="Disordered" evidence="1">
    <location>
        <begin position="1"/>
        <end position="37"/>
    </location>
</feature>
<evidence type="ECO:0000256" key="2">
    <source>
        <dbReference type="SAM" id="Phobius"/>
    </source>
</evidence>
<protein>
    <recommendedName>
        <fullName evidence="3">DUF6535 domain-containing protein</fullName>
    </recommendedName>
</protein>
<feature type="transmembrane region" description="Helical" evidence="2">
    <location>
        <begin position="222"/>
        <end position="246"/>
    </location>
</feature>
<dbReference type="AlphaFoldDB" id="A0AAD4L8T0"/>
<keyword evidence="2" id="KW-0472">Membrane</keyword>
<keyword evidence="5" id="KW-1185">Reference proteome</keyword>
<gene>
    <name evidence="4" type="ORF">EDB92DRAFT_1952093</name>
</gene>
<proteinExistence type="predicted"/>
<evidence type="ECO:0000256" key="1">
    <source>
        <dbReference type="SAM" id="MobiDB-lite"/>
    </source>
</evidence>
<evidence type="ECO:0000313" key="5">
    <source>
        <dbReference type="Proteomes" id="UP001201163"/>
    </source>
</evidence>
<name>A0AAD4L8T0_9AGAM</name>
<feature type="transmembrane region" description="Helical" evidence="2">
    <location>
        <begin position="63"/>
        <end position="80"/>
    </location>
</feature>
<feature type="transmembrane region" description="Helical" evidence="2">
    <location>
        <begin position="191"/>
        <end position="215"/>
    </location>
</feature>
<comment type="caution">
    <text evidence="4">The sequence shown here is derived from an EMBL/GenBank/DDBJ whole genome shotgun (WGS) entry which is preliminary data.</text>
</comment>
<feature type="domain" description="DUF6535" evidence="3">
    <location>
        <begin position="39"/>
        <end position="214"/>
    </location>
</feature>
<organism evidence="4 5">
    <name type="scientific">Lactarius akahatsu</name>
    <dbReference type="NCBI Taxonomy" id="416441"/>
    <lineage>
        <taxon>Eukaryota</taxon>
        <taxon>Fungi</taxon>
        <taxon>Dikarya</taxon>
        <taxon>Basidiomycota</taxon>
        <taxon>Agaricomycotina</taxon>
        <taxon>Agaricomycetes</taxon>
        <taxon>Russulales</taxon>
        <taxon>Russulaceae</taxon>
        <taxon>Lactarius</taxon>
    </lineage>
</organism>
<dbReference type="InterPro" id="IPR045338">
    <property type="entry name" value="DUF6535"/>
</dbReference>
<dbReference type="Pfam" id="PF20153">
    <property type="entry name" value="DUF6535"/>
    <property type="match status" value="1"/>
</dbReference>
<sequence length="616" mass="68337">MDSPSAYMVDEKTLNFPQPEHYTEPSGGENDGGSSGKLWSMCLAETERKDKEMAEMWKGEADTALIFAGLFTAVITVSIIESYKWLSPDPGDDTVDLLKQISQQFFNASNGIPVEEIVQKPFKPTGSVLLVNVTWFCSMVICFSCSVAATITQQCARRYLLLTQGRGTPYERAQLRMFMFNGLGTFQVDRILQFLAMALHVSILLYCVGLVGFILRIYQNVGFIALGILAMTVVLYVIFTAVPIFWMNSPIATPFTPLSWRIYHGSLFGFFATIRHVFRTLPTVPRKSQAVSWIEERVYRHRQRLLNGLRGTLELNATEGLLAQVAVKALQVEETFTALVEDNSDKEIEDIAAWVPEFFDTYTPSGASEADPPFVSDQPPTNLIFGSRLHHLLKTCISGTLGLDEGKRKRRLQACLECLWYWVKAYTGKQNSVHLPSHFPLPNPDTTRRLQAEQDPTTGVTGRCFGALVAKKLAADVSSPYTDVRVRDAKLESLSTILGNTSTVVETLLSQPGAIGLANIVTLTSSGMDTLVNEKVPPKVLNIFRTTVDVLLADDFLTSPDAELPPDLVASFHETYSNARRLQAPAWLVEQLRRISQKLTVVGDVGQTGRHPLANV</sequence>